<dbReference type="EMBL" id="HQ896493">
    <property type="protein sequence ID" value="AEM89428.1"/>
    <property type="molecule type" value="Genomic_DNA"/>
</dbReference>
<dbReference type="PATRIC" id="fig|615.99.peg.4874"/>
<dbReference type="InterPro" id="IPR036397">
    <property type="entry name" value="RNaseH_sf"/>
</dbReference>
<dbReference type="GO" id="GO:0015074">
    <property type="term" value="P:DNA integration"/>
    <property type="evidence" value="ECO:0007669"/>
    <property type="project" value="InterPro"/>
</dbReference>
<dbReference type="Pfam" id="PF13333">
    <property type="entry name" value="rve_2"/>
    <property type="match status" value="1"/>
</dbReference>
<accession>G3EKH4</accession>
<dbReference type="Pfam" id="PF00665">
    <property type="entry name" value="rve"/>
    <property type="match status" value="1"/>
</dbReference>
<evidence type="ECO:0000259" key="1">
    <source>
        <dbReference type="PROSITE" id="PS50994"/>
    </source>
</evidence>
<dbReference type="AlphaFoldDB" id="G3EKH4"/>
<sequence>MKWPVAELCRLLKMPRSVYYASRYQRVDAERLELRAQIRALHQLSRGSAGSRTLSLLMRRKGYAIGRWLARKLMQECGLLSRQPGKHRYRGAREEAVASPNLLKRRFMPASPNQVWCGDISYIRLHGGWCYLALVVDLYSRRVVGSALSLSPDANLACRAMRNALETRRRHGRLLFHSDQGCQYKSKQYRQLLWRSGVMQSMSRRGNCLDNSPMERVFRSLKSEWIPSTAYKDLHHASQDIQSWLQTWYNQIRPHKYNGGLSPCEYEKQWKEATKVS</sequence>
<dbReference type="PANTHER" id="PTHR46889:SF4">
    <property type="entry name" value="TRANSPOSASE INSO FOR INSERTION SEQUENCE ELEMENT IS911B-RELATED"/>
    <property type="match status" value="1"/>
</dbReference>
<reference evidence="2" key="1">
    <citation type="journal article" date="2019" name="Mol. Biol. (Mosk.)">
        <title>Evolution and Comparative Genomics of the pSM22 Plasmid of the IncF/MOBF12 Group.</title>
        <authorList>
            <person name="Iasakov T.R."/>
            <person name="Anisimova L.G."/>
            <person name="Zharikova N.V."/>
            <person name="Zhurenko E.I."/>
            <person name="Korobov V.V."/>
            <person name="Markusheva T.V."/>
        </authorList>
    </citation>
    <scope>NUCLEOTIDE SEQUENCE</scope>
    <source>
        <strain evidence="2">B-6493</strain>
        <plasmid evidence="2">pSM22</plasmid>
    </source>
</reference>
<dbReference type="Gene3D" id="3.30.420.10">
    <property type="entry name" value="Ribonuclease H-like superfamily/Ribonuclease H"/>
    <property type="match status" value="1"/>
</dbReference>
<geneLocation type="plasmid" evidence="2">
    <name>pSM22</name>
</geneLocation>
<dbReference type="InterPro" id="IPR001584">
    <property type="entry name" value="Integrase_cat-core"/>
</dbReference>
<protein>
    <submittedName>
        <fullName evidence="2">ISSma1 (IS3 family) transposase</fullName>
    </submittedName>
</protein>
<dbReference type="InterPro" id="IPR012337">
    <property type="entry name" value="RNaseH-like_sf"/>
</dbReference>
<name>G3EKH4_SERMA</name>
<dbReference type="InterPro" id="IPR050900">
    <property type="entry name" value="Transposase_IS3/IS150/IS904"/>
</dbReference>
<dbReference type="NCBIfam" id="NF033516">
    <property type="entry name" value="transpos_IS3"/>
    <property type="match status" value="1"/>
</dbReference>
<proteinExistence type="predicted"/>
<dbReference type="Pfam" id="PF13276">
    <property type="entry name" value="HTH_21"/>
    <property type="match status" value="1"/>
</dbReference>
<dbReference type="PANTHER" id="PTHR46889">
    <property type="entry name" value="TRANSPOSASE INSF FOR INSERTION SEQUENCE IS3B-RELATED"/>
    <property type="match status" value="1"/>
</dbReference>
<dbReference type="GO" id="GO:0003676">
    <property type="term" value="F:nucleic acid binding"/>
    <property type="evidence" value="ECO:0007669"/>
    <property type="project" value="InterPro"/>
</dbReference>
<organism evidence="2">
    <name type="scientific">Serratia marcescens</name>
    <dbReference type="NCBI Taxonomy" id="615"/>
    <lineage>
        <taxon>Bacteria</taxon>
        <taxon>Pseudomonadati</taxon>
        <taxon>Pseudomonadota</taxon>
        <taxon>Gammaproteobacteria</taxon>
        <taxon>Enterobacterales</taxon>
        <taxon>Yersiniaceae</taxon>
        <taxon>Serratia</taxon>
    </lineage>
</organism>
<dbReference type="PROSITE" id="PS50994">
    <property type="entry name" value="INTEGRASE"/>
    <property type="match status" value="1"/>
</dbReference>
<evidence type="ECO:0000313" key="2">
    <source>
        <dbReference type="EMBL" id="AEM89428.1"/>
    </source>
</evidence>
<dbReference type="InterPro" id="IPR025948">
    <property type="entry name" value="HTH-like_dom"/>
</dbReference>
<keyword evidence="2" id="KW-0614">Plasmid</keyword>
<feature type="domain" description="Integrase catalytic" evidence="1">
    <location>
        <begin position="108"/>
        <end position="271"/>
    </location>
</feature>
<gene>
    <name evidence="2" type="primary">orfB</name>
    <name evidence="2" type="ORF">pSM004</name>
</gene>
<dbReference type="SUPFAM" id="SSF53098">
    <property type="entry name" value="Ribonuclease H-like"/>
    <property type="match status" value="1"/>
</dbReference>
<dbReference type="InterPro" id="IPR048020">
    <property type="entry name" value="Transpos_IS3"/>
</dbReference>